<protein>
    <submittedName>
        <fullName evidence="2">Uncharacterized protein</fullName>
    </submittedName>
</protein>
<organism evidence="2 3">
    <name type="scientific">Jatropha curcas</name>
    <name type="common">Barbados nut</name>
    <dbReference type="NCBI Taxonomy" id="180498"/>
    <lineage>
        <taxon>Eukaryota</taxon>
        <taxon>Viridiplantae</taxon>
        <taxon>Streptophyta</taxon>
        <taxon>Embryophyta</taxon>
        <taxon>Tracheophyta</taxon>
        <taxon>Spermatophyta</taxon>
        <taxon>Magnoliopsida</taxon>
        <taxon>eudicotyledons</taxon>
        <taxon>Gunneridae</taxon>
        <taxon>Pentapetalae</taxon>
        <taxon>rosids</taxon>
        <taxon>fabids</taxon>
        <taxon>Malpighiales</taxon>
        <taxon>Euphorbiaceae</taxon>
        <taxon>Crotonoideae</taxon>
        <taxon>Jatropheae</taxon>
        <taxon>Jatropha</taxon>
    </lineage>
</organism>
<evidence type="ECO:0000313" key="2">
    <source>
        <dbReference type="EMBL" id="KDP36044.1"/>
    </source>
</evidence>
<name>A0A067KW17_JATCU</name>
<evidence type="ECO:0000256" key="1">
    <source>
        <dbReference type="SAM" id="Phobius"/>
    </source>
</evidence>
<feature type="transmembrane region" description="Helical" evidence="1">
    <location>
        <begin position="125"/>
        <end position="147"/>
    </location>
</feature>
<keyword evidence="1" id="KW-1133">Transmembrane helix</keyword>
<reference evidence="2 3" key="1">
    <citation type="journal article" date="2014" name="PLoS ONE">
        <title>Global Analysis of Gene Expression Profiles in Physic Nut (Jatropha curcas L.) Seedlings Exposed to Salt Stress.</title>
        <authorList>
            <person name="Zhang L."/>
            <person name="Zhang C."/>
            <person name="Wu P."/>
            <person name="Chen Y."/>
            <person name="Li M."/>
            <person name="Jiang H."/>
            <person name="Wu G."/>
        </authorList>
    </citation>
    <scope>NUCLEOTIDE SEQUENCE [LARGE SCALE GENOMIC DNA]</scope>
    <source>
        <strain evidence="3">cv. GZQX0401</strain>
        <tissue evidence="2">Young leaves</tissue>
    </source>
</reference>
<sequence>MVGISWQFLTQNQDFLLGTGMLPGTVWSVPGSGSLEASARAVLFSTARTGFSAWACALTRPEACTPLELWSICSTGVLQLHGRASAARAKSFPPVRTRACSLARAGACAPLEVWSNCGTGVPLSMVWGVCASFLCLSCFAIGTGMLISTPLRANLYYASSLSFFYAKPYNFPQNQVSCVFKEAFK</sequence>
<dbReference type="EMBL" id="KK914457">
    <property type="protein sequence ID" value="KDP36044.1"/>
    <property type="molecule type" value="Genomic_DNA"/>
</dbReference>
<gene>
    <name evidence="2" type="ORF">JCGZ_10010</name>
</gene>
<keyword evidence="1" id="KW-0472">Membrane</keyword>
<proteinExistence type="predicted"/>
<dbReference type="AlphaFoldDB" id="A0A067KW17"/>
<keyword evidence="1" id="KW-0812">Transmembrane</keyword>
<accession>A0A067KW17</accession>
<evidence type="ECO:0000313" key="3">
    <source>
        <dbReference type="Proteomes" id="UP000027138"/>
    </source>
</evidence>
<dbReference type="Proteomes" id="UP000027138">
    <property type="component" value="Unassembled WGS sequence"/>
</dbReference>
<keyword evidence="3" id="KW-1185">Reference proteome</keyword>